<gene>
    <name evidence="2" type="ORF">Taro_007811</name>
</gene>
<accession>A0A843U526</accession>
<keyword evidence="3" id="KW-1185">Reference proteome</keyword>
<name>A0A843U526_COLES</name>
<feature type="domain" description="F-box" evidence="1">
    <location>
        <begin position="12"/>
        <end position="59"/>
    </location>
</feature>
<dbReference type="InterPro" id="IPR006553">
    <property type="entry name" value="Leu-rich_rpt_Cys-con_subtyp"/>
</dbReference>
<dbReference type="Gene3D" id="1.20.1280.50">
    <property type="match status" value="1"/>
</dbReference>
<dbReference type="Pfam" id="PF18511">
    <property type="entry name" value="F-box_5"/>
    <property type="match status" value="1"/>
</dbReference>
<dbReference type="Gene3D" id="3.80.10.10">
    <property type="entry name" value="Ribonuclease Inhibitor"/>
    <property type="match status" value="1"/>
</dbReference>
<dbReference type="PANTHER" id="PTHR13318">
    <property type="entry name" value="PARTNER OF PAIRED, ISOFORM B-RELATED"/>
    <property type="match status" value="1"/>
</dbReference>
<sequence length="738" mass="81229">MAEGGDGGGGRKTHLYDLPEAILVNVFAMVEETRSRNAMALVCRRWRALERATRTALTLRGNVHNLFLVPTCFRSVGRLDLSLLSPWGSSFLLPPHPEHAEGGGAAHPGEEGQNNGANQLIAHRLRQAFPSVTSLIVYARSPCIVRVLVPQWAALRHVKLVRWHQRPFSAPLGSDVAAVLQSCSALSSLDLSNFYCWPEDLPPALQGNPNAAAALTRLDLLGLCSGQGFKSQELLAITAACPNLVCLRASCVFDPRFIDFVGDDALLGLATNCPRLSQLHIVDAAALSNPEEDGATPEDARISHRALEDFFAGLPLLEDLALDIRQNVRDTGPVLETMNNRCPKIELLTLGHFQGVCRAAGLHLDGIAVCGRLKALTIKNADDLTDAGLVSIARGCSRLSRFEIQGCQMITEVGLKRLASIRRSTLVDVRISSCGRLNAARSLWAMEPIRDRIERLHIDCAWTASGSEELPEDLEEEDEDEDELDPGLEFYQEPSGENGCGDERRKNKKIRGATAVGHVNGGAPSSDDLYDDGGFWCRTWRRLRHLSLWVPVGEPLTPLAETGLENCPRLEEICIKVEGDCRKCAKPNQCIFGLNALARYPELSKMKLDLGDAIGYALTAPMGQMDLSVWERIYLGGIDTLTLQELDYWPPQDKDVNQRSLSLPAAAQLAQCSTLRKLFIHGTTHEHFMGFFLAIPNLRDVQLREDYYPAPESDTSTEMRVASCRRFEAALNQRPIPD</sequence>
<proteinExistence type="predicted"/>
<evidence type="ECO:0000259" key="1">
    <source>
        <dbReference type="PROSITE" id="PS50181"/>
    </source>
</evidence>
<organism evidence="2 3">
    <name type="scientific">Colocasia esculenta</name>
    <name type="common">Wild taro</name>
    <name type="synonym">Arum esculentum</name>
    <dbReference type="NCBI Taxonomy" id="4460"/>
    <lineage>
        <taxon>Eukaryota</taxon>
        <taxon>Viridiplantae</taxon>
        <taxon>Streptophyta</taxon>
        <taxon>Embryophyta</taxon>
        <taxon>Tracheophyta</taxon>
        <taxon>Spermatophyta</taxon>
        <taxon>Magnoliopsida</taxon>
        <taxon>Liliopsida</taxon>
        <taxon>Araceae</taxon>
        <taxon>Aroideae</taxon>
        <taxon>Colocasieae</taxon>
        <taxon>Colocasia</taxon>
    </lineage>
</organism>
<dbReference type="GO" id="GO:0031146">
    <property type="term" value="P:SCF-dependent proteasomal ubiquitin-dependent protein catabolic process"/>
    <property type="evidence" value="ECO:0007669"/>
    <property type="project" value="TreeGrafter"/>
</dbReference>
<dbReference type="InterPro" id="IPR036047">
    <property type="entry name" value="F-box-like_dom_sf"/>
</dbReference>
<dbReference type="InterPro" id="IPR032675">
    <property type="entry name" value="LRR_dom_sf"/>
</dbReference>
<dbReference type="GO" id="GO:0005634">
    <property type="term" value="C:nucleus"/>
    <property type="evidence" value="ECO:0007669"/>
    <property type="project" value="TreeGrafter"/>
</dbReference>
<dbReference type="AlphaFoldDB" id="A0A843U526"/>
<protein>
    <recommendedName>
        <fullName evidence="1">F-box domain-containing protein</fullName>
    </recommendedName>
</protein>
<comment type="caution">
    <text evidence="2">The sequence shown here is derived from an EMBL/GenBank/DDBJ whole genome shotgun (WGS) entry which is preliminary data.</text>
</comment>
<dbReference type="SMR" id="A0A843U526"/>
<dbReference type="FunFam" id="1.20.1280.50:FF:000023">
    <property type="entry name" value="F-box/LRR-repeat protein 4"/>
    <property type="match status" value="1"/>
</dbReference>
<dbReference type="CDD" id="cd22159">
    <property type="entry name" value="F-box_AtTIR1-like"/>
    <property type="match status" value="1"/>
</dbReference>
<dbReference type="InterPro" id="IPR041567">
    <property type="entry name" value="COI1_F-box"/>
</dbReference>
<dbReference type="PROSITE" id="PS50181">
    <property type="entry name" value="FBOX"/>
    <property type="match status" value="1"/>
</dbReference>
<dbReference type="InterPro" id="IPR001810">
    <property type="entry name" value="F-box_dom"/>
</dbReference>
<dbReference type="SUPFAM" id="SSF52047">
    <property type="entry name" value="RNI-like"/>
    <property type="match status" value="1"/>
</dbReference>
<dbReference type="OrthoDB" id="550575at2759"/>
<dbReference type="PANTHER" id="PTHR13318:SF148">
    <property type="entry name" value="F-BOX PROTEIN MAX2"/>
    <property type="match status" value="1"/>
</dbReference>
<evidence type="ECO:0000313" key="2">
    <source>
        <dbReference type="EMBL" id="MQL75439.1"/>
    </source>
</evidence>
<dbReference type="GO" id="GO:0019005">
    <property type="term" value="C:SCF ubiquitin ligase complex"/>
    <property type="evidence" value="ECO:0007669"/>
    <property type="project" value="TreeGrafter"/>
</dbReference>
<dbReference type="EMBL" id="NMUH01000251">
    <property type="protein sequence ID" value="MQL75439.1"/>
    <property type="molecule type" value="Genomic_DNA"/>
</dbReference>
<reference evidence="2" key="1">
    <citation type="submission" date="2017-07" db="EMBL/GenBank/DDBJ databases">
        <title>Taro Niue Genome Assembly and Annotation.</title>
        <authorList>
            <person name="Atibalentja N."/>
            <person name="Keating K."/>
            <person name="Fields C.J."/>
        </authorList>
    </citation>
    <scope>NUCLEOTIDE SEQUENCE</scope>
    <source>
        <strain evidence="2">Niue_2</strain>
        <tissue evidence="2">Leaf</tissue>
    </source>
</reference>
<dbReference type="SMART" id="SM00367">
    <property type="entry name" value="LRR_CC"/>
    <property type="match status" value="2"/>
</dbReference>
<dbReference type="Proteomes" id="UP000652761">
    <property type="component" value="Unassembled WGS sequence"/>
</dbReference>
<dbReference type="SUPFAM" id="SSF81383">
    <property type="entry name" value="F-box domain"/>
    <property type="match status" value="1"/>
</dbReference>
<evidence type="ECO:0000313" key="3">
    <source>
        <dbReference type="Proteomes" id="UP000652761"/>
    </source>
</evidence>